<name>A0A0L0SKZ6_ALLM3</name>
<keyword evidence="1 2" id="KW-0238">DNA-binding</keyword>
<dbReference type="STRING" id="578462.A0A0L0SKZ6"/>
<organism evidence="4 5">
    <name type="scientific">Allomyces macrogynus (strain ATCC 38327)</name>
    <name type="common">Allomyces javanicus var. macrogynus</name>
    <dbReference type="NCBI Taxonomy" id="578462"/>
    <lineage>
        <taxon>Eukaryota</taxon>
        <taxon>Fungi</taxon>
        <taxon>Fungi incertae sedis</taxon>
        <taxon>Blastocladiomycota</taxon>
        <taxon>Blastocladiomycetes</taxon>
        <taxon>Blastocladiales</taxon>
        <taxon>Blastocladiaceae</taxon>
        <taxon>Allomyces</taxon>
    </lineage>
</organism>
<sequence>MFRRAFSTAAVAASSSTKSGTRVFPVGINRVTLLGRVARDPKEFKSSETGETTLTSFSLQTSDRKIVGGADGSSTYLNQYHKIVNFDKHTHELVMKMKPGMSVLVEGKIQYSSYTDKDGNTRYSTEITPSYGGRVIIVNTEVPEGWSGGKSSSSSKDGHFGETNVEYPIEEFRH</sequence>
<dbReference type="Proteomes" id="UP000054350">
    <property type="component" value="Unassembled WGS sequence"/>
</dbReference>
<dbReference type="PANTHER" id="PTHR10302:SF0">
    <property type="entry name" value="SINGLE-STRANDED DNA-BINDING PROTEIN, MITOCHONDRIAL"/>
    <property type="match status" value="1"/>
</dbReference>
<dbReference type="GO" id="GO:0042645">
    <property type="term" value="C:mitochondrial nucleoid"/>
    <property type="evidence" value="ECO:0007669"/>
    <property type="project" value="TreeGrafter"/>
</dbReference>
<evidence type="ECO:0000256" key="3">
    <source>
        <dbReference type="SAM" id="MobiDB-lite"/>
    </source>
</evidence>
<dbReference type="Gene3D" id="2.40.50.140">
    <property type="entry name" value="Nucleic acid-binding proteins"/>
    <property type="match status" value="1"/>
</dbReference>
<feature type="region of interest" description="Disordered" evidence="3">
    <location>
        <begin position="146"/>
        <end position="174"/>
    </location>
</feature>
<reference evidence="4 5" key="1">
    <citation type="submission" date="2009-11" db="EMBL/GenBank/DDBJ databases">
        <title>Annotation of Allomyces macrogynus ATCC 38327.</title>
        <authorList>
            <consortium name="The Broad Institute Genome Sequencing Platform"/>
            <person name="Russ C."/>
            <person name="Cuomo C."/>
            <person name="Burger G."/>
            <person name="Gray M.W."/>
            <person name="Holland P.W.H."/>
            <person name="King N."/>
            <person name="Lang F.B.F."/>
            <person name="Roger A.J."/>
            <person name="Ruiz-Trillo I."/>
            <person name="Young S.K."/>
            <person name="Zeng Q."/>
            <person name="Gargeya S."/>
            <person name="Fitzgerald M."/>
            <person name="Haas B."/>
            <person name="Abouelleil A."/>
            <person name="Alvarado L."/>
            <person name="Arachchi H.M."/>
            <person name="Berlin A."/>
            <person name="Chapman S.B."/>
            <person name="Gearin G."/>
            <person name="Goldberg J."/>
            <person name="Griggs A."/>
            <person name="Gujja S."/>
            <person name="Hansen M."/>
            <person name="Heiman D."/>
            <person name="Howarth C."/>
            <person name="Larimer J."/>
            <person name="Lui A."/>
            <person name="MacDonald P.J.P."/>
            <person name="McCowen C."/>
            <person name="Montmayeur A."/>
            <person name="Murphy C."/>
            <person name="Neiman D."/>
            <person name="Pearson M."/>
            <person name="Priest M."/>
            <person name="Roberts A."/>
            <person name="Saif S."/>
            <person name="Shea T."/>
            <person name="Sisk P."/>
            <person name="Stolte C."/>
            <person name="Sykes S."/>
            <person name="Wortman J."/>
            <person name="Nusbaum C."/>
            <person name="Birren B."/>
        </authorList>
    </citation>
    <scope>NUCLEOTIDE SEQUENCE [LARGE SCALE GENOMIC DNA]</scope>
    <source>
        <strain evidence="4 5">ATCC 38327</strain>
    </source>
</reference>
<dbReference type="InterPro" id="IPR011344">
    <property type="entry name" value="ssDNA-bd"/>
</dbReference>
<proteinExistence type="predicted"/>
<gene>
    <name evidence="4" type="ORF">AMAG_08274</name>
</gene>
<evidence type="ECO:0000313" key="5">
    <source>
        <dbReference type="Proteomes" id="UP000054350"/>
    </source>
</evidence>
<evidence type="ECO:0000256" key="2">
    <source>
        <dbReference type="PROSITE-ProRule" id="PRU00252"/>
    </source>
</evidence>
<reference evidence="5" key="2">
    <citation type="submission" date="2009-11" db="EMBL/GenBank/DDBJ databases">
        <title>The Genome Sequence of Allomyces macrogynus strain ATCC 38327.</title>
        <authorList>
            <consortium name="The Broad Institute Genome Sequencing Platform"/>
            <person name="Russ C."/>
            <person name="Cuomo C."/>
            <person name="Shea T."/>
            <person name="Young S.K."/>
            <person name="Zeng Q."/>
            <person name="Koehrsen M."/>
            <person name="Haas B."/>
            <person name="Borodovsky M."/>
            <person name="Guigo R."/>
            <person name="Alvarado L."/>
            <person name="Berlin A."/>
            <person name="Borenstein D."/>
            <person name="Chen Z."/>
            <person name="Engels R."/>
            <person name="Freedman E."/>
            <person name="Gellesch M."/>
            <person name="Goldberg J."/>
            <person name="Griggs A."/>
            <person name="Gujja S."/>
            <person name="Heiman D."/>
            <person name="Hepburn T."/>
            <person name="Howarth C."/>
            <person name="Jen D."/>
            <person name="Larson L."/>
            <person name="Lewis B."/>
            <person name="Mehta T."/>
            <person name="Park D."/>
            <person name="Pearson M."/>
            <person name="Roberts A."/>
            <person name="Saif S."/>
            <person name="Shenoy N."/>
            <person name="Sisk P."/>
            <person name="Stolte C."/>
            <person name="Sykes S."/>
            <person name="Walk T."/>
            <person name="White J."/>
            <person name="Yandava C."/>
            <person name="Burger G."/>
            <person name="Gray M.W."/>
            <person name="Holland P.W.H."/>
            <person name="King N."/>
            <person name="Lang F.B.F."/>
            <person name="Roger A.J."/>
            <person name="Ruiz-Trillo I."/>
            <person name="Lander E."/>
            <person name="Nusbaum C."/>
        </authorList>
    </citation>
    <scope>NUCLEOTIDE SEQUENCE [LARGE SCALE GENOMIC DNA]</scope>
    <source>
        <strain evidence="5">ATCC 38327</strain>
    </source>
</reference>
<accession>A0A0L0SKZ6</accession>
<dbReference type="VEuPathDB" id="FungiDB:AMAG_08274"/>
<dbReference type="Pfam" id="PF00436">
    <property type="entry name" value="SSB"/>
    <property type="match status" value="1"/>
</dbReference>
<dbReference type="GO" id="GO:0006264">
    <property type="term" value="P:mitochondrial DNA replication"/>
    <property type="evidence" value="ECO:0007669"/>
    <property type="project" value="TreeGrafter"/>
</dbReference>
<dbReference type="InterPro" id="IPR012340">
    <property type="entry name" value="NA-bd_OB-fold"/>
</dbReference>
<evidence type="ECO:0000256" key="1">
    <source>
        <dbReference type="ARBA" id="ARBA00023125"/>
    </source>
</evidence>
<keyword evidence="5" id="KW-1185">Reference proteome</keyword>
<dbReference type="EMBL" id="GG745341">
    <property type="protein sequence ID" value="KNE63108.1"/>
    <property type="molecule type" value="Genomic_DNA"/>
</dbReference>
<dbReference type="InterPro" id="IPR000424">
    <property type="entry name" value="Primosome_PriB/ssb"/>
</dbReference>
<dbReference type="GO" id="GO:0003697">
    <property type="term" value="F:single-stranded DNA binding"/>
    <property type="evidence" value="ECO:0007669"/>
    <property type="project" value="InterPro"/>
</dbReference>
<dbReference type="AlphaFoldDB" id="A0A0L0SKZ6"/>
<dbReference type="PROSITE" id="PS50935">
    <property type="entry name" value="SSB"/>
    <property type="match status" value="1"/>
</dbReference>
<dbReference type="CDD" id="cd04496">
    <property type="entry name" value="SSB_OBF"/>
    <property type="match status" value="1"/>
</dbReference>
<dbReference type="NCBIfam" id="TIGR00621">
    <property type="entry name" value="ssb"/>
    <property type="match status" value="1"/>
</dbReference>
<evidence type="ECO:0000313" key="4">
    <source>
        <dbReference type="EMBL" id="KNE63108.1"/>
    </source>
</evidence>
<dbReference type="SUPFAM" id="SSF50249">
    <property type="entry name" value="Nucleic acid-binding proteins"/>
    <property type="match status" value="1"/>
</dbReference>
<protein>
    <submittedName>
        <fullName evidence="4">Single-strand binding protein</fullName>
    </submittedName>
</protein>
<dbReference type="PANTHER" id="PTHR10302">
    <property type="entry name" value="SINGLE-STRANDED DNA-BINDING PROTEIN"/>
    <property type="match status" value="1"/>
</dbReference>
<dbReference type="OrthoDB" id="1078367at2759"/>